<dbReference type="Proteomes" id="UP000194000">
    <property type="component" value="Unassembled WGS sequence"/>
</dbReference>
<dbReference type="PANTHER" id="PTHR42715:SF10">
    <property type="entry name" value="BETA-GLUCOSIDASE"/>
    <property type="match status" value="1"/>
</dbReference>
<dbReference type="PRINTS" id="PR00133">
    <property type="entry name" value="GLHYDRLASE3"/>
</dbReference>
<dbReference type="Pfam" id="PF14310">
    <property type="entry name" value="Fn3-like"/>
    <property type="match status" value="1"/>
</dbReference>
<feature type="domain" description="Fibronectin type III-like" evidence="3">
    <location>
        <begin position="603"/>
        <end position="670"/>
    </location>
</feature>
<dbReference type="InterPro" id="IPR002772">
    <property type="entry name" value="Glyco_hydro_3_C"/>
</dbReference>
<dbReference type="Pfam" id="PF01915">
    <property type="entry name" value="Glyco_hydro_3_C"/>
    <property type="match status" value="1"/>
</dbReference>
<protein>
    <submittedName>
        <fullName evidence="4">Glycosyl hydrolase</fullName>
    </submittedName>
</protein>
<sequence>MTDEERFSLLVSVMGVNKWLPFRDARIPPDVPMCAGYVPGVPRLGVPALLMSDAGLGVTNPGYRPGDTATALPAGLALAAGFDPALARAGGEAIGREARSRGFNVQLAGGINLARDPRNGRNFEYLSEDPLLSAAMAAESINGIQQQGVISTIKHYSLNCNETNRHWLDAVIDPTEHRESDLLAFEIAIERSQPGAVMAAYNKVNGESAAGNALLLNDVLKVAWGYRGWVMSDWGSTPSWEYALKGLDQESGAQIDGLFWQSEAFTDPLKAAYADGKLSRQRLSDMVRRILRSIFAVGVDQWDTAPQPDLAAHHRIALQIARQGIVLLKNDGVLPLSAESTARIAVIGGCAQIGVPAGCGSSAVVPPRGYAAVFPIGWPGGLRELCLLPSSPVTELRKQLPNAGVEFDPGVSPAEAVLAARDADVAIVCAIRVEGEGFDSADLSLPWGQDAVIAAVAQANPNTVVVLETGNPVAMPWRGAVNAIVQAWYPGQAGGQAIAEVIAGRVNPSGRLPITFPVDLAQTPRPQLPGLGVPWGTASTIHYTEGAEVGYRWFARQGHTPMFAFGHGLSYTAFEHRDLAVTGGDTITASFTVVNSGDRAGADVPQLYLTAAPGERRLRLLGFERIELQPGESRRVTIEAEPRLLARYDDAVGAWRITEGSHDVAVGASAAALDLTAKVELAGRVFGR</sequence>
<dbReference type="InterPro" id="IPR050288">
    <property type="entry name" value="Cellulose_deg_GH3"/>
</dbReference>
<dbReference type="InterPro" id="IPR017853">
    <property type="entry name" value="GH"/>
</dbReference>
<comment type="caution">
    <text evidence="4">The sequence shown here is derived from an EMBL/GenBank/DDBJ whole genome shotgun (WGS) entry which is preliminary data.</text>
</comment>
<evidence type="ECO:0000256" key="1">
    <source>
        <dbReference type="ARBA" id="ARBA00005336"/>
    </source>
</evidence>
<dbReference type="FunFam" id="3.40.50.1700:FF:000011">
    <property type="entry name" value="Exported beta-glucosidase"/>
    <property type="match status" value="1"/>
</dbReference>
<dbReference type="Gene3D" id="2.60.40.10">
    <property type="entry name" value="Immunoglobulins"/>
    <property type="match status" value="1"/>
</dbReference>
<accession>A0A1X1UMR8</accession>
<dbReference type="AlphaFoldDB" id="A0A1X1UMR8"/>
<dbReference type="SMART" id="SM01217">
    <property type="entry name" value="Fn3_like"/>
    <property type="match status" value="1"/>
</dbReference>
<dbReference type="SUPFAM" id="SSF52279">
    <property type="entry name" value="Beta-D-glucan exohydrolase, C-terminal domain"/>
    <property type="match status" value="1"/>
</dbReference>
<dbReference type="InterPro" id="IPR026891">
    <property type="entry name" value="Fn3-like"/>
</dbReference>
<proteinExistence type="inferred from homology"/>
<dbReference type="InterPro" id="IPR036962">
    <property type="entry name" value="Glyco_hydro_3_N_sf"/>
</dbReference>
<dbReference type="Gene3D" id="3.40.50.1700">
    <property type="entry name" value="Glycoside hydrolase family 3 C-terminal domain"/>
    <property type="match status" value="2"/>
</dbReference>
<dbReference type="Gene3D" id="3.20.20.300">
    <property type="entry name" value="Glycoside hydrolase, family 3, N-terminal domain"/>
    <property type="match status" value="2"/>
</dbReference>
<evidence type="ECO:0000313" key="4">
    <source>
        <dbReference type="EMBL" id="ORV58133.1"/>
    </source>
</evidence>
<dbReference type="GO" id="GO:0005975">
    <property type="term" value="P:carbohydrate metabolic process"/>
    <property type="evidence" value="ECO:0007669"/>
    <property type="project" value="InterPro"/>
</dbReference>
<dbReference type="InterPro" id="IPR001764">
    <property type="entry name" value="Glyco_hydro_3_N"/>
</dbReference>
<reference evidence="4 5" key="1">
    <citation type="submission" date="2016-01" db="EMBL/GenBank/DDBJ databases">
        <title>The new phylogeny of the genus Mycobacterium.</title>
        <authorList>
            <person name="Tarcisio F."/>
            <person name="Conor M."/>
            <person name="Antonella G."/>
            <person name="Elisabetta G."/>
            <person name="Giulia F.S."/>
            <person name="Sara T."/>
            <person name="Anna F."/>
            <person name="Clotilde B."/>
            <person name="Roberto B."/>
            <person name="Veronica D.S."/>
            <person name="Fabio R."/>
            <person name="Monica P."/>
            <person name="Olivier J."/>
            <person name="Enrico T."/>
            <person name="Nicola S."/>
        </authorList>
    </citation>
    <scope>NUCLEOTIDE SEQUENCE [LARGE SCALE GENOMIC DNA]</scope>
    <source>
        <strain evidence="4 5">DSM 45731</strain>
    </source>
</reference>
<name>A0A1X1UMR8_9MYCO</name>
<dbReference type="EMBL" id="LQOW01000028">
    <property type="protein sequence ID" value="ORV58133.1"/>
    <property type="molecule type" value="Genomic_DNA"/>
</dbReference>
<comment type="similarity">
    <text evidence="1">Belongs to the glycosyl hydrolase 3 family.</text>
</comment>
<dbReference type="OrthoDB" id="3187421at2"/>
<keyword evidence="5" id="KW-1185">Reference proteome</keyword>
<dbReference type="FunFam" id="3.20.20.300:FF:000016">
    <property type="entry name" value="Exported beta-glucosidase"/>
    <property type="match status" value="1"/>
</dbReference>
<gene>
    <name evidence="4" type="ORF">AWC06_22500</name>
</gene>
<evidence type="ECO:0000313" key="5">
    <source>
        <dbReference type="Proteomes" id="UP000194000"/>
    </source>
</evidence>
<dbReference type="SUPFAM" id="SSF51445">
    <property type="entry name" value="(Trans)glycosidases"/>
    <property type="match status" value="1"/>
</dbReference>
<organism evidence="4 5">
    <name type="scientific">Mycobacterium fragae</name>
    <dbReference type="NCBI Taxonomy" id="1260918"/>
    <lineage>
        <taxon>Bacteria</taxon>
        <taxon>Bacillati</taxon>
        <taxon>Actinomycetota</taxon>
        <taxon>Actinomycetes</taxon>
        <taxon>Mycobacteriales</taxon>
        <taxon>Mycobacteriaceae</taxon>
        <taxon>Mycobacterium</taxon>
    </lineage>
</organism>
<evidence type="ECO:0000259" key="3">
    <source>
        <dbReference type="SMART" id="SM01217"/>
    </source>
</evidence>
<dbReference type="STRING" id="1260918.AWC06_22500"/>
<evidence type="ECO:0000256" key="2">
    <source>
        <dbReference type="ARBA" id="ARBA00022801"/>
    </source>
</evidence>
<keyword evidence="2 4" id="KW-0378">Hydrolase</keyword>
<dbReference type="InterPro" id="IPR013783">
    <property type="entry name" value="Ig-like_fold"/>
</dbReference>
<dbReference type="PANTHER" id="PTHR42715">
    <property type="entry name" value="BETA-GLUCOSIDASE"/>
    <property type="match status" value="1"/>
</dbReference>
<dbReference type="GO" id="GO:0004553">
    <property type="term" value="F:hydrolase activity, hydrolyzing O-glycosyl compounds"/>
    <property type="evidence" value="ECO:0007669"/>
    <property type="project" value="InterPro"/>
</dbReference>
<dbReference type="Pfam" id="PF00933">
    <property type="entry name" value="Glyco_hydro_3"/>
    <property type="match status" value="1"/>
</dbReference>
<dbReference type="InterPro" id="IPR036881">
    <property type="entry name" value="Glyco_hydro_3_C_sf"/>
</dbReference>